<gene>
    <name evidence="1" type="ORF">WJU22_25775</name>
</gene>
<dbReference type="SMART" id="SM01059">
    <property type="entry name" value="CAT"/>
    <property type="match status" value="1"/>
</dbReference>
<evidence type="ECO:0000313" key="1">
    <source>
        <dbReference type="EMBL" id="WZN46308.1"/>
    </source>
</evidence>
<name>A0ABZ2Z3X3_9BACT</name>
<dbReference type="EMBL" id="CP150096">
    <property type="protein sequence ID" value="WZN46308.1"/>
    <property type="molecule type" value="Genomic_DNA"/>
</dbReference>
<dbReference type="PIRSF" id="PIRSF000440">
    <property type="entry name" value="CAT"/>
    <property type="match status" value="1"/>
</dbReference>
<dbReference type="InterPro" id="IPR001707">
    <property type="entry name" value="Cmp_AcTrfase"/>
</dbReference>
<dbReference type="Pfam" id="PF00302">
    <property type="entry name" value="CAT"/>
    <property type="match status" value="1"/>
</dbReference>
<dbReference type="PANTHER" id="PTHR38474">
    <property type="entry name" value="SLR0299 PROTEIN"/>
    <property type="match status" value="1"/>
</dbReference>
<dbReference type="PANTHER" id="PTHR38474:SF1">
    <property type="entry name" value="SLR0299 PROTEIN"/>
    <property type="match status" value="1"/>
</dbReference>
<dbReference type="Gene3D" id="3.30.559.10">
    <property type="entry name" value="Chloramphenicol acetyltransferase-like domain"/>
    <property type="match status" value="1"/>
</dbReference>
<proteinExistence type="predicted"/>
<dbReference type="InterPro" id="IPR023213">
    <property type="entry name" value="CAT-like_dom_sf"/>
</dbReference>
<organism evidence="1 2">
    <name type="scientific">Chitinophaga caseinilytica</name>
    <dbReference type="NCBI Taxonomy" id="2267521"/>
    <lineage>
        <taxon>Bacteria</taxon>
        <taxon>Pseudomonadati</taxon>
        <taxon>Bacteroidota</taxon>
        <taxon>Chitinophagia</taxon>
        <taxon>Chitinophagales</taxon>
        <taxon>Chitinophagaceae</taxon>
        <taxon>Chitinophaga</taxon>
    </lineage>
</organism>
<dbReference type="Proteomes" id="UP001449657">
    <property type="component" value="Chromosome"/>
</dbReference>
<accession>A0ABZ2Z3X3</accession>
<keyword evidence="2" id="KW-1185">Reference proteome</keyword>
<reference evidence="1 2" key="1">
    <citation type="submission" date="2024-03" db="EMBL/GenBank/DDBJ databases">
        <title>Chitinophaga caseinilytica sp. nov., a casein hydrolysing bacterium isolated from forest soil.</title>
        <authorList>
            <person name="Lee D.S."/>
            <person name="Han D.M."/>
            <person name="Baek J.H."/>
            <person name="Choi D.G."/>
            <person name="Jeon J.H."/>
            <person name="Jeon C.O."/>
        </authorList>
    </citation>
    <scope>NUCLEOTIDE SEQUENCE [LARGE SCALE GENOMIC DNA]</scope>
    <source>
        <strain evidence="1 2">KACC 19118</strain>
    </source>
</reference>
<evidence type="ECO:0000313" key="2">
    <source>
        <dbReference type="Proteomes" id="UP001449657"/>
    </source>
</evidence>
<dbReference type="SUPFAM" id="SSF52777">
    <property type="entry name" value="CoA-dependent acyltransferases"/>
    <property type="match status" value="1"/>
</dbReference>
<protein>
    <submittedName>
        <fullName evidence="1">CatA-like O-acetyltransferase</fullName>
    </submittedName>
</protein>
<dbReference type="RefSeq" id="WP_341841039.1">
    <property type="nucleotide sequence ID" value="NZ_CP149792.1"/>
</dbReference>
<sequence>MKKQLDIATWARKDQFAFFRRFEEPFFGVTVEVDCTAAYNKAKAGGHSFFLEYLHCSLVAANETEPFRYRISGDDVWIFGQVNASPTINRPDGTFGFAYMDFRPAMADFLPAANAEIARVQASTGLVPAVSGENVIHYSSIPWINFTGISHARSFSFPDSCPKISFGKMTEKAGRRVMPTSVHVHHALMDGFHVAQYLDRFQVLLNA</sequence>